<dbReference type="Pfam" id="PF07719">
    <property type="entry name" value="TPR_2"/>
    <property type="match status" value="2"/>
</dbReference>
<dbReference type="PANTHER" id="PTHR44943">
    <property type="entry name" value="CELLULOSE SYNTHASE OPERON PROTEIN C"/>
    <property type="match status" value="1"/>
</dbReference>
<dbReference type="EMBL" id="CP112932">
    <property type="protein sequence ID" value="WPY01075.1"/>
    <property type="molecule type" value="Genomic_DNA"/>
</dbReference>
<reference evidence="4 5" key="1">
    <citation type="submission" date="2022-10" db="EMBL/GenBank/DDBJ databases">
        <title>Host association and intracellularity evolved multiple times independently in the Rickettsiales.</title>
        <authorList>
            <person name="Castelli M."/>
            <person name="Nardi T."/>
            <person name="Gammuto L."/>
            <person name="Bellinzona G."/>
            <person name="Sabaneyeva E."/>
            <person name="Potekhin A."/>
            <person name="Serra V."/>
            <person name="Petroni G."/>
            <person name="Sassera D."/>
        </authorList>
    </citation>
    <scope>NUCLEOTIDE SEQUENCE [LARGE SCALE GENOMIC DNA]</scope>
    <source>
        <strain evidence="4 5">Kr 154-4</strain>
    </source>
</reference>
<evidence type="ECO:0000313" key="4">
    <source>
        <dbReference type="EMBL" id="WPY01075.1"/>
    </source>
</evidence>
<keyword evidence="1" id="KW-0677">Repeat</keyword>
<dbReference type="PROSITE" id="PS50293">
    <property type="entry name" value="TPR_REGION"/>
    <property type="match status" value="1"/>
</dbReference>
<dbReference type="InterPro" id="IPR013105">
    <property type="entry name" value="TPR_2"/>
</dbReference>
<evidence type="ECO:0000256" key="3">
    <source>
        <dbReference type="PROSITE-ProRule" id="PRU00339"/>
    </source>
</evidence>
<dbReference type="SUPFAM" id="SSF48452">
    <property type="entry name" value="TPR-like"/>
    <property type="match status" value="2"/>
</dbReference>
<feature type="repeat" description="TPR" evidence="3">
    <location>
        <begin position="219"/>
        <end position="252"/>
    </location>
</feature>
<accession>A0ABZ0UV70</accession>
<feature type="repeat" description="TPR" evidence="3">
    <location>
        <begin position="473"/>
        <end position="506"/>
    </location>
</feature>
<keyword evidence="5" id="KW-1185">Reference proteome</keyword>
<dbReference type="Pfam" id="PF13181">
    <property type="entry name" value="TPR_8"/>
    <property type="match status" value="3"/>
</dbReference>
<feature type="repeat" description="TPR" evidence="3">
    <location>
        <begin position="507"/>
        <end position="540"/>
    </location>
</feature>
<protein>
    <submittedName>
        <fullName evidence="4">Tetratricopeptide repeat containing protein</fullName>
    </submittedName>
</protein>
<dbReference type="Gene3D" id="1.25.40.10">
    <property type="entry name" value="Tetratricopeptide repeat domain"/>
    <property type="match status" value="5"/>
</dbReference>
<proteinExistence type="predicted"/>
<evidence type="ECO:0000256" key="2">
    <source>
        <dbReference type="ARBA" id="ARBA00022803"/>
    </source>
</evidence>
<keyword evidence="2 3" id="KW-0802">TPR repeat</keyword>
<evidence type="ECO:0000313" key="5">
    <source>
        <dbReference type="Proteomes" id="UP001326613"/>
    </source>
</evidence>
<sequence>MSKFNTSDHEYLESINIINTQLSLGNYAQAIISYQELAQLIPVAITKDSNLNYNIANAYEAIRQYNKAQECYLKVIALNTHLELCAKSYLHAINICKFSGQYEKINEYRDSVLALIPEIDLSHLKEDDTYLTNLLHSQGEELFNTGDFGNALKFYQAIDNVYPNYQRTSQYQLVSFNIANTYSKLEQYSEAIEYYNKARTQIQSKNENMITKLDKEKYADICYNLALVYTNLQNYKEAEKYFKTATICDSNHVGAHLSYAKLLMHFGDYQSALGFLHKTHELDYKNHAAHANIIQSYCKLHKIDKVLECLADTMSILTTGMKNYSHYSDQHDGTYQQLVYNIRKQSKLQLNDLQSQCSMLVKIKEYFDVLQHKLNFNYHEIIESQTEIINLLFDNAQELFSANDFAEVLKYFQIIEKFNANYQRSPEYQPISFCIAYTLQQLEQYSEAISYYNKALAHNSEEILMLLDAKKYVDTCYNLAIAHSGLQNYSQAIECFQTVIQYDKTNVSAYKNCGYALCLLGQYEEAALFFEQAIKLTPNNIELYFDKAIALVKSGELEDLAQAAECYEQALALLPVDTYEAYETQGNILHLRIAQLEQQQGGDQQNLQLKHDLLAQKVEYLNKMLELKDDQEIMHIKAHDLLEIAQIEQMIPYSVDTSDMTVIGDVNQYQSS</sequence>
<evidence type="ECO:0000256" key="1">
    <source>
        <dbReference type="ARBA" id="ARBA00022737"/>
    </source>
</evidence>
<dbReference type="PROSITE" id="PS50005">
    <property type="entry name" value="TPR"/>
    <property type="match status" value="4"/>
</dbReference>
<organism evidence="4 5">
    <name type="scientific">Candidatus Trichorickettsia mobilis</name>
    <dbReference type="NCBI Taxonomy" id="1346319"/>
    <lineage>
        <taxon>Bacteria</taxon>
        <taxon>Pseudomonadati</taxon>
        <taxon>Pseudomonadota</taxon>
        <taxon>Alphaproteobacteria</taxon>
        <taxon>Rickettsiales</taxon>
        <taxon>Rickettsiaceae</taxon>
        <taxon>Rickettsieae</taxon>
        <taxon>Candidatus Trichorickettsia</taxon>
    </lineage>
</organism>
<dbReference type="SMART" id="SM00028">
    <property type="entry name" value="TPR"/>
    <property type="match status" value="11"/>
</dbReference>
<name>A0ABZ0UV70_9RICK</name>
<dbReference type="RefSeq" id="WP_323737881.1">
    <property type="nucleotide sequence ID" value="NZ_CP112932.1"/>
</dbReference>
<dbReference type="Proteomes" id="UP001326613">
    <property type="component" value="Chromosome"/>
</dbReference>
<dbReference type="InterPro" id="IPR019734">
    <property type="entry name" value="TPR_rpt"/>
</dbReference>
<dbReference type="InterPro" id="IPR011990">
    <property type="entry name" value="TPR-like_helical_dom_sf"/>
</dbReference>
<dbReference type="PANTHER" id="PTHR44943:SF8">
    <property type="entry name" value="TPR REPEAT-CONTAINING PROTEIN MJ0263"/>
    <property type="match status" value="1"/>
</dbReference>
<feature type="repeat" description="TPR" evidence="3">
    <location>
        <begin position="49"/>
        <end position="82"/>
    </location>
</feature>
<dbReference type="Pfam" id="PF13414">
    <property type="entry name" value="TPR_11"/>
    <property type="match status" value="1"/>
</dbReference>
<dbReference type="InterPro" id="IPR051685">
    <property type="entry name" value="Ycf3/AcsC/BcsC/TPR_MFPF"/>
</dbReference>
<gene>
    <name evidence="4" type="ORF">Trichorick_00971</name>
</gene>